<dbReference type="AlphaFoldDB" id="A0A923LEU8"/>
<evidence type="ECO:0000313" key="2">
    <source>
        <dbReference type="Proteomes" id="UP000652477"/>
    </source>
</evidence>
<name>A0A923LEU8_9FIRM</name>
<accession>A0A923LEU8</accession>
<reference evidence="1" key="1">
    <citation type="submission" date="2020-08" db="EMBL/GenBank/DDBJ databases">
        <title>Genome public.</title>
        <authorList>
            <person name="Liu C."/>
            <person name="Sun Q."/>
        </authorList>
    </citation>
    <scope>NUCLEOTIDE SEQUENCE</scope>
    <source>
        <strain evidence="1">NSJ-55</strain>
    </source>
</reference>
<evidence type="ECO:0000313" key="1">
    <source>
        <dbReference type="EMBL" id="MBC5687397.1"/>
    </source>
</evidence>
<comment type="caution">
    <text evidence="1">The sequence shown here is derived from an EMBL/GenBank/DDBJ whole genome shotgun (WGS) entry which is preliminary data.</text>
</comment>
<organism evidence="1 2">
    <name type="scientific">Mediterraneibacter hominis</name>
    <dbReference type="NCBI Taxonomy" id="2763054"/>
    <lineage>
        <taxon>Bacteria</taxon>
        <taxon>Bacillati</taxon>
        <taxon>Bacillota</taxon>
        <taxon>Clostridia</taxon>
        <taxon>Lachnospirales</taxon>
        <taxon>Lachnospiraceae</taxon>
        <taxon>Mediterraneibacter</taxon>
    </lineage>
</organism>
<dbReference type="RefSeq" id="WP_186874093.1">
    <property type="nucleotide sequence ID" value="NZ_JACOPF010000001.1"/>
</dbReference>
<dbReference type="EMBL" id="JACOPF010000001">
    <property type="protein sequence ID" value="MBC5687397.1"/>
    <property type="molecule type" value="Genomic_DNA"/>
</dbReference>
<sequence length="196" mass="23001">MPAEVLSYFLKNSNQKLRLKFQIVLQCAPFLKGLKISCVISVEDALYDGLEEIFQEMDISYRKLCSMDGKCLVLFYRSKELEAYMMRPDIKLLLEEYGYQNQNMEDFLLRLSERVCTFSENGMGFPHEIGIFLGYPVEDVRGFIENEGQKYLMIGYWKVYKNLARAKMIFNEYDRAKNCAVNEFLTGKSIREIAQY</sequence>
<gene>
    <name evidence="1" type="ORF">H8S37_00410</name>
</gene>
<dbReference type="Pfam" id="PF12672">
    <property type="entry name" value="DUF3793"/>
    <property type="match status" value="1"/>
</dbReference>
<proteinExistence type="predicted"/>
<keyword evidence="2" id="KW-1185">Reference proteome</keyword>
<protein>
    <submittedName>
        <fullName evidence="1">DUF3793 family protein</fullName>
    </submittedName>
</protein>
<dbReference type="InterPro" id="IPR024523">
    <property type="entry name" value="DUF3793"/>
</dbReference>
<dbReference type="Proteomes" id="UP000652477">
    <property type="component" value="Unassembled WGS sequence"/>
</dbReference>